<dbReference type="SUPFAM" id="SSF48317">
    <property type="entry name" value="Acid phosphatase/Vanadium-dependent haloperoxidase"/>
    <property type="match status" value="1"/>
</dbReference>
<evidence type="ECO:0000313" key="3">
    <source>
        <dbReference type="Proteomes" id="UP000034982"/>
    </source>
</evidence>
<proteinExistence type="predicted"/>
<name>W2CS96_9BACT</name>
<dbReference type="InterPro" id="IPR036938">
    <property type="entry name" value="PAP2/HPO_sf"/>
</dbReference>
<evidence type="ECO:0000259" key="1">
    <source>
        <dbReference type="Pfam" id="PF01569"/>
    </source>
</evidence>
<protein>
    <recommendedName>
        <fullName evidence="1">Phosphatidic acid phosphatase type 2/haloperoxidase domain-containing protein</fullName>
    </recommendedName>
</protein>
<dbReference type="Gene3D" id="1.20.144.10">
    <property type="entry name" value="Phosphatidic acid phosphatase type 2/haloperoxidase"/>
    <property type="match status" value="1"/>
</dbReference>
<reference evidence="2 3" key="1">
    <citation type="submission" date="2013-11" db="EMBL/GenBank/DDBJ databases">
        <title>Single cell genomics of uncultured Tannerella BU063 (oral taxon 286).</title>
        <authorList>
            <person name="Beall C.J."/>
            <person name="Campbell A.G."/>
            <person name="Griffen A.L."/>
            <person name="Podar M."/>
            <person name="Leys E.J."/>
        </authorList>
    </citation>
    <scope>NUCLEOTIDE SEQUENCE [LARGE SCALE GENOMIC DNA]</scope>
    <source>
        <strain evidence="2">Cell 1/3</strain>
    </source>
</reference>
<feature type="domain" description="Phosphatidic acid phosphatase type 2/haloperoxidase" evidence="1">
    <location>
        <begin position="16"/>
        <end position="81"/>
    </location>
</feature>
<dbReference type="Pfam" id="PF01569">
    <property type="entry name" value="PAP2"/>
    <property type="match status" value="1"/>
</dbReference>
<feature type="non-terminal residue" evidence="2">
    <location>
        <position position="100"/>
    </location>
</feature>
<dbReference type="AlphaFoldDB" id="W2CS96"/>
<evidence type="ECO:0000313" key="2">
    <source>
        <dbReference type="EMBL" id="ETK10084.1"/>
    </source>
</evidence>
<organism evidence="2 3">
    <name type="scientific">Tannerella sp. oral taxon BU063 isolate Cell 1/3</name>
    <dbReference type="NCBI Taxonomy" id="1411022"/>
    <lineage>
        <taxon>Bacteria</taxon>
        <taxon>Pseudomonadati</taxon>
        <taxon>Bacteroidota</taxon>
        <taxon>Bacteroidia</taxon>
        <taxon>Bacteroidales</taxon>
        <taxon>Tannerellaceae</taxon>
        <taxon>Tannerella</taxon>
    </lineage>
</organism>
<comment type="caution">
    <text evidence="2">The sequence shown here is derived from an EMBL/GenBank/DDBJ whole genome shotgun (WGS) entry which is preliminary data.</text>
</comment>
<dbReference type="EMBL" id="AYYE01000638">
    <property type="protein sequence ID" value="ETK10084.1"/>
    <property type="molecule type" value="Genomic_DNA"/>
</dbReference>
<dbReference type="InterPro" id="IPR000326">
    <property type="entry name" value="PAP2/HPO"/>
</dbReference>
<sequence length="100" mass="11451">ETVNELKYTVREQRPDKSGRNSFPSGHTAAAFMGAEFLWQEYKDVSPWYGIGGYVIAAGTGALRAWNDKYWVWDVVFGAVRHGTHLCSLFRQYLWPHHCG</sequence>
<gene>
    <name evidence="2" type="ORF">T230_03350</name>
</gene>
<accession>W2CS96</accession>
<feature type="non-terminal residue" evidence="2">
    <location>
        <position position="1"/>
    </location>
</feature>
<dbReference type="Proteomes" id="UP000034982">
    <property type="component" value="Unassembled WGS sequence"/>
</dbReference>